<dbReference type="OrthoDB" id="4161589at2759"/>
<dbReference type="AlphaFoldDB" id="A0A5N6L051"/>
<sequence>MPAAAAAYPPPDAASPGDSTPRPPGSHTRRSVRHLSEGALAKKRANDREAQRNIREKTRQKIEGLERRVRELETGEAFQQLQSVIQKNEELEGEVRYLRLRLHRIHEDTADAMDDRRKGSDATGTTTVQQYPSPTSAPSGGAAYANGSSWSKPATHNAPPSPFHGSPKYGAWNSPGHALTPCAAAARSYAHSPMSTTSSQEQQPRAYSAAGENRPPSPAAAATAWPAQNTIASFKRLHSARIHSYSGATPQAPYDPPYWARLPNNSVSVDTDWDNHIRPIIQEKKRLLAAGGSELDVLGRRPPDFTHFHRVYNTPVDPENPDPSLTNFVIMLIKAFNRVNEPPTQIAVIANVYFFLRWYIAPTRENYEYMPNYMRPTQIPISRFKGPYSTTINIDWPQRDGFDTILARDEEGEVTMSPAFHAHNLNLDNWTLTALFDKELPELVGSHIDLDALRRLGVHKSLLGLVELDLLRDQRLDVHLAGGNKLDGSRVVALLVPETDLDVQLLGHRGHEWKVDVSLAHARLDVRGAAPTHMYGLLDAHLGAARIDGHVGTIAQVALLLQPGRALQRRFALAGQEAVRGGVLSRKIDARLVDVDDDGGARAVRPRDGQAQQPDGAGAVDDDLVARLDAREAHDVHRDAQRLDQRALLQRHVVWQLLAEVGRQRVVAAQGAVHRRRRRELHVLAQVVSAFFAAGAAPARDTRLHGDADHGLFDDEGADAAVRPVVHVGAADAGEAHVDQHIVGRRELGQFAVDDGDVIGLVEEEGGVVGAGLDGGLGLVVSVEEHGRCGRPCHTEEAMTEKWIRVVPLGSRLSRELAGLP</sequence>
<feature type="region of interest" description="Disordered" evidence="1">
    <location>
        <begin position="190"/>
        <end position="224"/>
    </location>
</feature>
<dbReference type="PANTHER" id="PTHR37012:SF2">
    <property type="entry name" value="BZIP DOMAIN-CONTAINING PROTEIN-RELATED"/>
    <property type="match status" value="1"/>
</dbReference>
<accession>A0A5N6L051</accession>
<feature type="region of interest" description="Disordered" evidence="1">
    <location>
        <begin position="110"/>
        <end position="162"/>
    </location>
</feature>
<dbReference type="Proteomes" id="UP000327013">
    <property type="component" value="Unassembled WGS sequence"/>
</dbReference>
<feature type="compositionally biased region" description="Polar residues" evidence="1">
    <location>
        <begin position="193"/>
        <end position="205"/>
    </location>
</feature>
<dbReference type="CDD" id="cd14688">
    <property type="entry name" value="bZIP_YAP"/>
    <property type="match status" value="1"/>
</dbReference>
<comment type="caution">
    <text evidence="2">The sequence shown here is derived from an EMBL/GenBank/DDBJ whole genome shotgun (WGS) entry which is preliminary data.</text>
</comment>
<gene>
    <name evidence="2" type="ORF">FH972_025055</name>
</gene>
<organism evidence="2 3">
    <name type="scientific">Carpinus fangiana</name>
    <dbReference type="NCBI Taxonomy" id="176857"/>
    <lineage>
        <taxon>Eukaryota</taxon>
        <taxon>Viridiplantae</taxon>
        <taxon>Streptophyta</taxon>
        <taxon>Embryophyta</taxon>
        <taxon>Tracheophyta</taxon>
        <taxon>Spermatophyta</taxon>
        <taxon>Magnoliopsida</taxon>
        <taxon>eudicotyledons</taxon>
        <taxon>Gunneridae</taxon>
        <taxon>Pentapetalae</taxon>
        <taxon>rosids</taxon>
        <taxon>fabids</taxon>
        <taxon>Fagales</taxon>
        <taxon>Betulaceae</taxon>
        <taxon>Carpinus</taxon>
    </lineage>
</organism>
<keyword evidence="3" id="KW-1185">Reference proteome</keyword>
<reference evidence="2 3" key="1">
    <citation type="submission" date="2019-06" db="EMBL/GenBank/DDBJ databases">
        <title>A chromosomal-level reference genome of Carpinus fangiana (Coryloideae, Betulaceae).</title>
        <authorList>
            <person name="Yang X."/>
            <person name="Wang Z."/>
            <person name="Zhang L."/>
            <person name="Hao G."/>
            <person name="Liu J."/>
            <person name="Yang Y."/>
        </authorList>
    </citation>
    <scope>NUCLEOTIDE SEQUENCE [LARGE SCALE GENOMIC DNA]</scope>
    <source>
        <strain evidence="2">Cfa_2016G</strain>
        <tissue evidence="2">Leaf</tissue>
    </source>
</reference>
<feature type="compositionally biased region" description="Basic and acidic residues" evidence="1">
    <location>
        <begin position="110"/>
        <end position="120"/>
    </location>
</feature>
<evidence type="ECO:0000313" key="3">
    <source>
        <dbReference type="Proteomes" id="UP000327013"/>
    </source>
</evidence>
<feature type="compositionally biased region" description="Basic and acidic residues" evidence="1">
    <location>
        <begin position="44"/>
        <end position="63"/>
    </location>
</feature>
<dbReference type="Gene3D" id="1.20.5.170">
    <property type="match status" value="1"/>
</dbReference>
<name>A0A5N6L051_9ROSI</name>
<dbReference type="PANTHER" id="PTHR37012">
    <property type="entry name" value="B-ZIP TRANSCRIPTION FACTOR (EUROFUNG)-RELATED"/>
    <property type="match status" value="1"/>
</dbReference>
<protein>
    <recommendedName>
        <fullName evidence="4">BZIP domain-containing protein</fullName>
    </recommendedName>
</protein>
<feature type="region of interest" description="Disordered" evidence="1">
    <location>
        <begin position="1"/>
        <end position="63"/>
    </location>
</feature>
<evidence type="ECO:0000313" key="2">
    <source>
        <dbReference type="EMBL" id="KAB8437376.1"/>
    </source>
</evidence>
<feature type="compositionally biased region" description="Polar residues" evidence="1">
    <location>
        <begin position="122"/>
        <end position="138"/>
    </location>
</feature>
<feature type="region of interest" description="Disordered" evidence="1">
    <location>
        <begin position="599"/>
        <end position="619"/>
    </location>
</feature>
<proteinExistence type="predicted"/>
<evidence type="ECO:0008006" key="4">
    <source>
        <dbReference type="Google" id="ProtNLM"/>
    </source>
</evidence>
<evidence type="ECO:0000256" key="1">
    <source>
        <dbReference type="SAM" id="MobiDB-lite"/>
    </source>
</evidence>
<dbReference type="EMBL" id="VIBQ01000036">
    <property type="protein sequence ID" value="KAB8437376.1"/>
    <property type="molecule type" value="Genomic_DNA"/>
</dbReference>